<sequence length="149" mass="16217">MHCKNESYSTKAAAPLSDRIAGMKKSLLVVAHGSRRDASNDEVRALTERVRGASDERFAAIECAFLELAEPSIPDGLQRLIDDGARHITVLPYFLAAGRHVIEDIPEEVAVKQRQHPEVHIEIAPYLGTSKTMPGLLLSMLADSATADS</sequence>
<dbReference type="Pfam" id="PF01903">
    <property type="entry name" value="CbiX"/>
    <property type="match status" value="1"/>
</dbReference>
<keyword evidence="2" id="KW-0456">Lyase</keyword>
<dbReference type="InterPro" id="IPR002762">
    <property type="entry name" value="CbiX-like"/>
</dbReference>
<dbReference type="PANTHER" id="PTHR33542:SF3">
    <property type="entry name" value="SIROHYDROCHLORIN FERROCHELATASE, CHLOROPLASTIC"/>
    <property type="match status" value="1"/>
</dbReference>
<reference evidence="4" key="1">
    <citation type="journal article" date="2019" name="Int. J. Syst. Evol. Microbiol.">
        <title>The Global Catalogue of Microorganisms (GCM) 10K type strain sequencing project: providing services to taxonomists for standard genome sequencing and annotation.</title>
        <authorList>
            <consortium name="The Broad Institute Genomics Platform"/>
            <consortium name="The Broad Institute Genome Sequencing Center for Infectious Disease"/>
            <person name="Wu L."/>
            <person name="Ma J."/>
        </authorList>
    </citation>
    <scope>NUCLEOTIDE SEQUENCE [LARGE SCALE GENOMIC DNA]</scope>
    <source>
        <strain evidence="4">KCTC 52640</strain>
    </source>
</reference>
<evidence type="ECO:0000313" key="4">
    <source>
        <dbReference type="Proteomes" id="UP001595462"/>
    </source>
</evidence>
<evidence type="ECO:0000256" key="2">
    <source>
        <dbReference type="ARBA" id="ARBA00023239"/>
    </source>
</evidence>
<dbReference type="EMBL" id="JBHRSS010000003">
    <property type="protein sequence ID" value="MFC3103391.1"/>
    <property type="molecule type" value="Genomic_DNA"/>
</dbReference>
<protein>
    <submittedName>
        <fullName evidence="3">Sirohydrochlorin chelatase</fullName>
    </submittedName>
</protein>
<dbReference type="InterPro" id="IPR050963">
    <property type="entry name" value="Sirohydro_Cobaltochel/CbiX"/>
</dbReference>
<gene>
    <name evidence="3" type="ORF">ACFOSU_05735</name>
</gene>
<dbReference type="Proteomes" id="UP001595462">
    <property type="component" value="Unassembled WGS sequence"/>
</dbReference>
<evidence type="ECO:0000256" key="1">
    <source>
        <dbReference type="ARBA" id="ARBA00022723"/>
    </source>
</evidence>
<dbReference type="PANTHER" id="PTHR33542">
    <property type="entry name" value="SIROHYDROCHLORIN FERROCHELATASE, CHLOROPLASTIC"/>
    <property type="match status" value="1"/>
</dbReference>
<name>A0ABV7ENC3_9GAMM</name>
<keyword evidence="4" id="KW-1185">Reference proteome</keyword>
<dbReference type="RefSeq" id="WP_380687377.1">
    <property type="nucleotide sequence ID" value="NZ_JBHRSS010000003.1"/>
</dbReference>
<organism evidence="3 4">
    <name type="scientific">Salinisphaera aquimarina</name>
    <dbReference type="NCBI Taxonomy" id="2094031"/>
    <lineage>
        <taxon>Bacteria</taxon>
        <taxon>Pseudomonadati</taxon>
        <taxon>Pseudomonadota</taxon>
        <taxon>Gammaproteobacteria</taxon>
        <taxon>Salinisphaerales</taxon>
        <taxon>Salinisphaeraceae</taxon>
        <taxon>Salinisphaera</taxon>
    </lineage>
</organism>
<comment type="caution">
    <text evidence="3">The sequence shown here is derived from an EMBL/GenBank/DDBJ whole genome shotgun (WGS) entry which is preliminary data.</text>
</comment>
<accession>A0ABV7ENC3</accession>
<proteinExistence type="predicted"/>
<dbReference type="SUPFAM" id="SSF53800">
    <property type="entry name" value="Chelatase"/>
    <property type="match status" value="1"/>
</dbReference>
<keyword evidence="1" id="KW-0479">Metal-binding</keyword>
<evidence type="ECO:0000313" key="3">
    <source>
        <dbReference type="EMBL" id="MFC3103391.1"/>
    </source>
</evidence>
<dbReference type="CDD" id="cd03416">
    <property type="entry name" value="CbiX_SirB_N"/>
    <property type="match status" value="1"/>
</dbReference>
<dbReference type="Gene3D" id="3.40.50.1400">
    <property type="match status" value="1"/>
</dbReference>